<keyword evidence="2" id="KW-0732">Signal</keyword>
<feature type="chain" id="PRO_5004651750" evidence="2">
    <location>
        <begin position="23"/>
        <end position="150"/>
    </location>
</feature>
<feature type="region of interest" description="Disordered" evidence="1">
    <location>
        <begin position="43"/>
        <end position="81"/>
    </location>
</feature>
<name>U4LT28_PYROM</name>
<protein>
    <submittedName>
        <fullName evidence="3">Uncharacterized protein</fullName>
    </submittedName>
</protein>
<accession>U4LT28</accession>
<dbReference type="OrthoDB" id="10381278at2759"/>
<gene>
    <name evidence="3" type="ORF">PCON_13430</name>
</gene>
<dbReference type="AlphaFoldDB" id="U4LT28"/>
<evidence type="ECO:0000313" key="4">
    <source>
        <dbReference type="Proteomes" id="UP000018144"/>
    </source>
</evidence>
<sequence>MNSRLQHLFLFLFALLFTSVLAAPEAIPEALAAPEAFPEALAEPEALPEPIPQGSGAGGNPEGRPDTPRQTFRGGDHGPGECRILGQRQSCYRRPYVNSMRVRWVQGRVKFDCWYWNGSEYWDRTSSGCWVQERYIESGCWRDLRRCRNV</sequence>
<dbReference type="EMBL" id="HF935890">
    <property type="protein sequence ID" value="CCX32590.1"/>
    <property type="molecule type" value="Genomic_DNA"/>
</dbReference>
<evidence type="ECO:0000256" key="1">
    <source>
        <dbReference type="SAM" id="MobiDB-lite"/>
    </source>
</evidence>
<dbReference type="Proteomes" id="UP000018144">
    <property type="component" value="Unassembled WGS sequence"/>
</dbReference>
<reference evidence="3 4" key="1">
    <citation type="journal article" date="2013" name="PLoS Genet.">
        <title>The genome and development-dependent transcriptomes of Pyronema confluens: a window into fungal evolution.</title>
        <authorList>
            <person name="Traeger S."/>
            <person name="Altegoer F."/>
            <person name="Freitag M."/>
            <person name="Gabaldon T."/>
            <person name="Kempken F."/>
            <person name="Kumar A."/>
            <person name="Marcet-Houben M."/>
            <person name="Poggeler S."/>
            <person name="Stajich J.E."/>
            <person name="Nowrousian M."/>
        </authorList>
    </citation>
    <scope>NUCLEOTIDE SEQUENCE [LARGE SCALE GENOMIC DNA]</scope>
    <source>
        <strain evidence="4">CBS 100304</strain>
        <tissue evidence="3">Vegetative mycelium</tissue>
    </source>
</reference>
<feature type="signal peptide" evidence="2">
    <location>
        <begin position="1"/>
        <end position="22"/>
    </location>
</feature>
<evidence type="ECO:0000256" key="2">
    <source>
        <dbReference type="SAM" id="SignalP"/>
    </source>
</evidence>
<evidence type="ECO:0000313" key="3">
    <source>
        <dbReference type="EMBL" id="CCX32590.1"/>
    </source>
</evidence>
<organism evidence="3 4">
    <name type="scientific">Pyronema omphalodes (strain CBS 100304)</name>
    <name type="common">Pyronema confluens</name>
    <dbReference type="NCBI Taxonomy" id="1076935"/>
    <lineage>
        <taxon>Eukaryota</taxon>
        <taxon>Fungi</taxon>
        <taxon>Dikarya</taxon>
        <taxon>Ascomycota</taxon>
        <taxon>Pezizomycotina</taxon>
        <taxon>Pezizomycetes</taxon>
        <taxon>Pezizales</taxon>
        <taxon>Pyronemataceae</taxon>
        <taxon>Pyronema</taxon>
    </lineage>
</organism>
<keyword evidence="4" id="KW-1185">Reference proteome</keyword>
<proteinExistence type="predicted"/>